<proteinExistence type="predicted"/>
<evidence type="ECO:0000256" key="3">
    <source>
        <dbReference type="ARBA" id="ARBA00022989"/>
    </source>
</evidence>
<feature type="transmembrane region" description="Helical" evidence="5">
    <location>
        <begin position="278"/>
        <end position="301"/>
    </location>
</feature>
<feature type="transmembrane region" description="Helical" evidence="5">
    <location>
        <begin position="60"/>
        <end position="77"/>
    </location>
</feature>
<accession>A0A934SZ65</accession>
<feature type="transmembrane region" description="Helical" evidence="5">
    <location>
        <begin position="224"/>
        <end position="243"/>
    </location>
</feature>
<feature type="transmembrane region" description="Helical" evidence="5">
    <location>
        <begin position="123"/>
        <end position="142"/>
    </location>
</feature>
<evidence type="ECO:0000256" key="5">
    <source>
        <dbReference type="SAM" id="Phobius"/>
    </source>
</evidence>
<comment type="caution">
    <text evidence="6">The sequence shown here is derived from an EMBL/GenBank/DDBJ whole genome shotgun (WGS) entry which is preliminary data.</text>
</comment>
<dbReference type="Gene3D" id="1.20.1250.20">
    <property type="entry name" value="MFS general substrate transporter like domains"/>
    <property type="match status" value="2"/>
</dbReference>
<feature type="transmembrane region" description="Helical" evidence="5">
    <location>
        <begin position="83"/>
        <end position="102"/>
    </location>
</feature>
<feature type="transmembrane region" description="Helical" evidence="5">
    <location>
        <begin position="339"/>
        <end position="359"/>
    </location>
</feature>
<dbReference type="Pfam" id="PF07690">
    <property type="entry name" value="MFS_1"/>
    <property type="match status" value="1"/>
</dbReference>
<keyword evidence="3 5" id="KW-1133">Transmembrane helix</keyword>
<dbReference type="Proteomes" id="UP000622890">
    <property type="component" value="Unassembled WGS sequence"/>
</dbReference>
<dbReference type="PANTHER" id="PTHR23514:SF13">
    <property type="entry name" value="INNER MEMBRANE PROTEIN YBJJ"/>
    <property type="match status" value="1"/>
</dbReference>
<dbReference type="AlphaFoldDB" id="A0A934SZ65"/>
<keyword evidence="7" id="KW-1185">Reference proteome</keyword>
<evidence type="ECO:0000256" key="4">
    <source>
        <dbReference type="ARBA" id="ARBA00023136"/>
    </source>
</evidence>
<feature type="transmembrane region" description="Helical" evidence="5">
    <location>
        <begin position="255"/>
        <end position="272"/>
    </location>
</feature>
<evidence type="ECO:0000256" key="1">
    <source>
        <dbReference type="ARBA" id="ARBA00004141"/>
    </source>
</evidence>
<evidence type="ECO:0000256" key="2">
    <source>
        <dbReference type="ARBA" id="ARBA00022692"/>
    </source>
</evidence>
<dbReference type="InterPro" id="IPR011701">
    <property type="entry name" value="MFS"/>
</dbReference>
<feature type="transmembrane region" description="Helical" evidence="5">
    <location>
        <begin position="148"/>
        <end position="168"/>
    </location>
</feature>
<dbReference type="CDD" id="cd17393">
    <property type="entry name" value="MFS_MosC_like"/>
    <property type="match status" value="1"/>
</dbReference>
<comment type="subcellular location">
    <subcellularLocation>
        <location evidence="1">Membrane</location>
        <topology evidence="1">Multi-pass membrane protein</topology>
    </subcellularLocation>
</comment>
<feature type="transmembrane region" description="Helical" evidence="5">
    <location>
        <begin position="29"/>
        <end position="48"/>
    </location>
</feature>
<keyword evidence="2 5" id="KW-0812">Transmembrane</keyword>
<feature type="transmembrane region" description="Helical" evidence="5">
    <location>
        <begin position="189"/>
        <end position="212"/>
    </location>
</feature>
<gene>
    <name evidence="6" type="ORF">JJB74_27315</name>
</gene>
<protein>
    <submittedName>
        <fullName evidence="6">MFS transporter</fullName>
    </submittedName>
</protein>
<reference evidence="6" key="1">
    <citation type="submission" date="2021-01" db="EMBL/GenBank/DDBJ databases">
        <title>Genome sequence of strain Noviherbaspirillum sp. DKR-6.</title>
        <authorList>
            <person name="Chaudhary D.K."/>
        </authorList>
    </citation>
    <scope>NUCLEOTIDE SEQUENCE</scope>
    <source>
        <strain evidence="6">DKR-6</strain>
    </source>
</reference>
<dbReference type="GO" id="GO:0016020">
    <property type="term" value="C:membrane"/>
    <property type="evidence" value="ECO:0007669"/>
    <property type="project" value="UniProtKB-SubCell"/>
</dbReference>
<evidence type="ECO:0000313" key="7">
    <source>
        <dbReference type="Proteomes" id="UP000622890"/>
    </source>
</evidence>
<dbReference type="InterPro" id="IPR051788">
    <property type="entry name" value="MFS_Transporter"/>
</dbReference>
<sequence>MFALFGLIMGSWASRIPALRDGMHVSHSALSLVLLCGGLGAVTSFPLSSSLMTRFGGRRTTLIAGLALLADLVAIGLAPNVPLLMLAVLGLGITASTLDVALNSVATRFEKDSGKSQMARLHAWGCAGGLAGATLGSLMAGMHTTPAHHFMMLAMPLACLLWLACESLDVADEAAKLEKRTFCLPRGPLALLGALGFFSAMSEGSIADWSGLFLKEHFAVGDSFAPLALSSFSVMMLVARLAGDRLKEMHSAQRLVSTGGIVSAAGLFFAVFSPNAYFALIGFAAAGLGLALVFPFVFSAAGRQGPMALAGVATMGYSGSLMGPPVIGSVAHHFGMPAAIGFVGLLSMAITFVAGRAALLK</sequence>
<dbReference type="SUPFAM" id="SSF103473">
    <property type="entry name" value="MFS general substrate transporter"/>
    <property type="match status" value="1"/>
</dbReference>
<evidence type="ECO:0000313" key="6">
    <source>
        <dbReference type="EMBL" id="MBK4738349.1"/>
    </source>
</evidence>
<dbReference type="GO" id="GO:0022857">
    <property type="term" value="F:transmembrane transporter activity"/>
    <property type="evidence" value="ECO:0007669"/>
    <property type="project" value="InterPro"/>
</dbReference>
<organism evidence="6 7">
    <name type="scientific">Noviherbaspirillum pedocola</name>
    <dbReference type="NCBI Taxonomy" id="2801341"/>
    <lineage>
        <taxon>Bacteria</taxon>
        <taxon>Pseudomonadati</taxon>
        <taxon>Pseudomonadota</taxon>
        <taxon>Betaproteobacteria</taxon>
        <taxon>Burkholderiales</taxon>
        <taxon>Oxalobacteraceae</taxon>
        <taxon>Noviherbaspirillum</taxon>
    </lineage>
</organism>
<keyword evidence="4 5" id="KW-0472">Membrane</keyword>
<name>A0A934SZ65_9BURK</name>
<dbReference type="InterPro" id="IPR036259">
    <property type="entry name" value="MFS_trans_sf"/>
</dbReference>
<dbReference type="PANTHER" id="PTHR23514">
    <property type="entry name" value="BYPASS OF STOP CODON PROTEIN 6"/>
    <property type="match status" value="1"/>
</dbReference>
<dbReference type="EMBL" id="JAEPBG010000020">
    <property type="protein sequence ID" value="MBK4738349.1"/>
    <property type="molecule type" value="Genomic_DNA"/>
</dbReference>
<feature type="transmembrane region" description="Helical" evidence="5">
    <location>
        <begin position="308"/>
        <end position="327"/>
    </location>
</feature>